<dbReference type="GO" id="GO:0006508">
    <property type="term" value="P:proteolysis"/>
    <property type="evidence" value="ECO:0007669"/>
    <property type="project" value="UniProtKB-KW"/>
</dbReference>
<gene>
    <name evidence="10" type="ORF">BEP19_08385</name>
</gene>
<protein>
    <submittedName>
        <fullName evidence="10">Peptidase M29</fullName>
    </submittedName>
</protein>
<evidence type="ECO:0000256" key="5">
    <source>
        <dbReference type="ARBA" id="ARBA00022438"/>
    </source>
</evidence>
<comment type="cofactor">
    <cofactor evidence="3">
        <name>Zn(2+)</name>
        <dbReference type="ChEBI" id="CHEBI:29105"/>
    </cofactor>
</comment>
<evidence type="ECO:0000313" key="11">
    <source>
        <dbReference type="Proteomes" id="UP000284219"/>
    </source>
</evidence>
<evidence type="ECO:0000256" key="8">
    <source>
        <dbReference type="ARBA" id="ARBA00022801"/>
    </source>
</evidence>
<evidence type="ECO:0000256" key="3">
    <source>
        <dbReference type="ARBA" id="ARBA00001947"/>
    </source>
</evidence>
<dbReference type="PANTHER" id="PTHR34448:SF3">
    <property type="entry name" value="AMINOPEPTIDASE AMPS"/>
    <property type="match status" value="1"/>
</dbReference>
<dbReference type="InterPro" id="IPR035097">
    <property type="entry name" value="M29_N-terminal"/>
</dbReference>
<sequence length="404" mass="44700">MISQYAELAVKVGVNIQAGQTLVIIAPLAAVDFVRLAAEKAYHAGAKNVHIEWSDDRITRLKYDLAPLEAFEEYPIWRAKGFEEMAEQGAAFLSIVASNPDLLKGVNPDKIAAANRSAGVAMQTYRNYIQADRVSWCVIAVPSPEWAARVFPEAPAEDQVNKLWQAIFEATRANLDNPTQAWQEHNSQLDHKVTILNEKRYKTLHYTAPGTALTIDLPERHLWMGGGSVNQDGTPFVANIPTEEVFTTPQRDGVNGTVRSSKPLSYGGNLIEDFSLTFEKGKVVAFTAKKGAETLQRLLDTDEGARYLGEVALVPHYSPISNMNLIFYNTLFDENASNHLALGSAYAFCLEGGKDMSKEELKQNGANDSLVHVDFMIGCEEMDIDGETADGRREPIFRNGNWAF</sequence>
<keyword evidence="9" id="KW-0482">Metalloprotease</keyword>
<dbReference type="PRINTS" id="PR00919">
    <property type="entry name" value="THERMOPTASE"/>
</dbReference>
<keyword evidence="5" id="KW-0031">Aminopeptidase</keyword>
<name>A0A419SLA9_9BACL</name>
<reference evidence="10 11" key="1">
    <citation type="submission" date="2016-08" db="EMBL/GenBank/DDBJ databases">
        <title>Novel Firmicute Genomes.</title>
        <authorList>
            <person name="Poppleton D.I."/>
            <person name="Gribaldo S."/>
        </authorList>
    </citation>
    <scope>NUCLEOTIDE SEQUENCE [LARGE SCALE GENOMIC DNA]</scope>
    <source>
        <strain evidence="10 11">RAOx-1</strain>
    </source>
</reference>
<dbReference type="Proteomes" id="UP000284219">
    <property type="component" value="Unassembled WGS sequence"/>
</dbReference>
<keyword evidence="8" id="KW-0378">Hydrolase</keyword>
<dbReference type="InterPro" id="IPR052170">
    <property type="entry name" value="M29_Exopeptidase"/>
</dbReference>
<dbReference type="EMBL" id="MCHY01000008">
    <property type="protein sequence ID" value="RKD24706.1"/>
    <property type="molecule type" value="Genomic_DNA"/>
</dbReference>
<comment type="caution">
    <text evidence="10">The sequence shown here is derived from an EMBL/GenBank/DDBJ whole genome shotgun (WGS) entry which is preliminary data.</text>
</comment>
<organism evidence="10 11">
    <name type="scientific">Ammoniphilus oxalaticus</name>
    <dbReference type="NCBI Taxonomy" id="66863"/>
    <lineage>
        <taxon>Bacteria</taxon>
        <taxon>Bacillati</taxon>
        <taxon>Bacillota</taxon>
        <taxon>Bacilli</taxon>
        <taxon>Bacillales</taxon>
        <taxon>Paenibacillaceae</taxon>
        <taxon>Aneurinibacillus group</taxon>
        <taxon>Ammoniphilus</taxon>
    </lineage>
</organism>
<evidence type="ECO:0000256" key="1">
    <source>
        <dbReference type="ARBA" id="ARBA00001941"/>
    </source>
</evidence>
<evidence type="ECO:0000256" key="2">
    <source>
        <dbReference type="ARBA" id="ARBA00001946"/>
    </source>
</evidence>
<proteinExistence type="inferred from homology"/>
<comment type="cofactor">
    <cofactor evidence="1">
        <name>Co(2+)</name>
        <dbReference type="ChEBI" id="CHEBI:48828"/>
    </cofactor>
</comment>
<keyword evidence="11" id="KW-1185">Reference proteome</keyword>
<dbReference type="RefSeq" id="WP_120189988.1">
    <property type="nucleotide sequence ID" value="NZ_MCHY01000008.1"/>
</dbReference>
<dbReference type="OrthoDB" id="9803993at2"/>
<evidence type="ECO:0000313" key="10">
    <source>
        <dbReference type="EMBL" id="RKD24706.1"/>
    </source>
</evidence>
<evidence type="ECO:0000256" key="6">
    <source>
        <dbReference type="ARBA" id="ARBA00022670"/>
    </source>
</evidence>
<comment type="similarity">
    <text evidence="4">Belongs to the peptidase M29 family.</text>
</comment>
<evidence type="ECO:0000256" key="9">
    <source>
        <dbReference type="ARBA" id="ARBA00023049"/>
    </source>
</evidence>
<keyword evidence="6" id="KW-0645">Protease</keyword>
<dbReference type="InterPro" id="IPR000787">
    <property type="entry name" value="Peptidase_M29"/>
</dbReference>
<dbReference type="GO" id="GO:0008237">
    <property type="term" value="F:metallopeptidase activity"/>
    <property type="evidence" value="ECO:0007669"/>
    <property type="project" value="UniProtKB-KW"/>
</dbReference>
<dbReference type="GO" id="GO:0004177">
    <property type="term" value="F:aminopeptidase activity"/>
    <property type="evidence" value="ECO:0007669"/>
    <property type="project" value="UniProtKB-KW"/>
</dbReference>
<evidence type="ECO:0000256" key="4">
    <source>
        <dbReference type="ARBA" id="ARBA00008236"/>
    </source>
</evidence>
<dbReference type="GO" id="GO:0046872">
    <property type="term" value="F:metal ion binding"/>
    <property type="evidence" value="ECO:0007669"/>
    <property type="project" value="UniProtKB-KW"/>
</dbReference>
<comment type="cofactor">
    <cofactor evidence="2">
        <name>Mg(2+)</name>
        <dbReference type="ChEBI" id="CHEBI:18420"/>
    </cofactor>
</comment>
<dbReference type="Pfam" id="PF02073">
    <property type="entry name" value="Peptidase_M29"/>
    <property type="match status" value="1"/>
</dbReference>
<dbReference type="PANTHER" id="PTHR34448">
    <property type="entry name" value="AMINOPEPTIDASE"/>
    <property type="match status" value="1"/>
</dbReference>
<accession>A0A419SLA9</accession>
<dbReference type="Gene3D" id="3.40.1830.10">
    <property type="entry name" value="Thermophilic metalloprotease (M29)"/>
    <property type="match status" value="1"/>
</dbReference>
<evidence type="ECO:0000256" key="7">
    <source>
        <dbReference type="ARBA" id="ARBA00022723"/>
    </source>
</evidence>
<dbReference type="AlphaFoldDB" id="A0A419SLA9"/>
<keyword evidence="7" id="KW-0479">Metal-binding</keyword>
<dbReference type="SUPFAM" id="SSF144052">
    <property type="entry name" value="Thermophilic metalloprotease-like"/>
    <property type="match status" value="1"/>
</dbReference>